<dbReference type="Proteomes" id="UP000717996">
    <property type="component" value="Unassembled WGS sequence"/>
</dbReference>
<dbReference type="AlphaFoldDB" id="A0A9P7C863"/>
<evidence type="ECO:0000313" key="1">
    <source>
        <dbReference type="EMBL" id="KAG1539677.1"/>
    </source>
</evidence>
<sequence length="349" mass="38357">MHHSACSIDALLTKTAFGKLYKVTGAYEQPDDKLFDILNMEFHGKPELLGHIVDLLVNGIIRCKNVLIKILTVESYSRLASVDIHNESQVLKSTIPVQGRLFCGTVSAADGKGLKQKMVIATNSMNALCTCSITLGATPQVSIGPSYASKLSPRDCRLFLTSVAAAKFKKIVTSETDLLHTNTTSMSQLRQLTTSFHHPSTFSCWRRSFESFCDILHIPATISTLCDLPSFSGYGSNSTSAAMLSSQLLAVWTREYFYHNSMLTEDQMATFMILYDSVLKDSKPWISLQAVVEQLKKEFNKPSQVNIFKFAFITSLLAVADAAGDGLPAANAKIAANISLRFSNLFLDN</sequence>
<reference evidence="1" key="1">
    <citation type="journal article" date="2020" name="Microb. Genom.">
        <title>Genetic diversity of clinical and environmental Mucorales isolates obtained from an investigation of mucormycosis cases among solid organ transplant recipients.</title>
        <authorList>
            <person name="Nguyen M.H."/>
            <person name="Kaul D."/>
            <person name="Muto C."/>
            <person name="Cheng S.J."/>
            <person name="Richter R.A."/>
            <person name="Bruno V.M."/>
            <person name="Liu G."/>
            <person name="Beyhan S."/>
            <person name="Sundermann A.J."/>
            <person name="Mounaud S."/>
            <person name="Pasculle A.W."/>
            <person name="Nierman W.C."/>
            <person name="Driscoll E."/>
            <person name="Cumbie R."/>
            <person name="Clancy C.J."/>
            <person name="Dupont C.L."/>
        </authorList>
    </citation>
    <scope>NUCLEOTIDE SEQUENCE</scope>
    <source>
        <strain evidence="1">GL16</strain>
    </source>
</reference>
<gene>
    <name evidence="1" type="ORF">G6F51_008988</name>
</gene>
<comment type="caution">
    <text evidence="1">The sequence shown here is derived from an EMBL/GenBank/DDBJ whole genome shotgun (WGS) entry which is preliminary data.</text>
</comment>
<evidence type="ECO:0000313" key="2">
    <source>
        <dbReference type="Proteomes" id="UP000717996"/>
    </source>
</evidence>
<organism evidence="1 2">
    <name type="scientific">Rhizopus oryzae</name>
    <name type="common">Mucormycosis agent</name>
    <name type="synonym">Rhizopus arrhizus var. delemar</name>
    <dbReference type="NCBI Taxonomy" id="64495"/>
    <lineage>
        <taxon>Eukaryota</taxon>
        <taxon>Fungi</taxon>
        <taxon>Fungi incertae sedis</taxon>
        <taxon>Mucoromycota</taxon>
        <taxon>Mucoromycotina</taxon>
        <taxon>Mucoromycetes</taxon>
        <taxon>Mucorales</taxon>
        <taxon>Mucorineae</taxon>
        <taxon>Rhizopodaceae</taxon>
        <taxon>Rhizopus</taxon>
    </lineage>
</organism>
<proteinExistence type="predicted"/>
<accession>A0A9P7C863</accession>
<protein>
    <submittedName>
        <fullName evidence="1">Uncharacterized protein</fullName>
    </submittedName>
</protein>
<dbReference type="OrthoDB" id="2288692at2759"/>
<name>A0A9P7C863_RHIOR</name>
<dbReference type="EMBL" id="JAANIT010001568">
    <property type="protein sequence ID" value="KAG1539677.1"/>
    <property type="molecule type" value="Genomic_DNA"/>
</dbReference>